<reference evidence="3 4" key="1">
    <citation type="submission" date="2018-03" db="EMBL/GenBank/DDBJ databases">
        <title>Genomic Encyclopedia of Archaeal and Bacterial Type Strains, Phase II (KMG-II): from individual species to whole genera.</title>
        <authorList>
            <person name="Goeker M."/>
        </authorList>
    </citation>
    <scope>NUCLEOTIDE SEQUENCE [LARGE SCALE GENOMIC DNA]</scope>
    <source>
        <strain evidence="3 4">DSM 29318</strain>
    </source>
</reference>
<evidence type="ECO:0000313" key="4">
    <source>
        <dbReference type="Proteomes" id="UP000238801"/>
    </source>
</evidence>
<evidence type="ECO:0000256" key="2">
    <source>
        <dbReference type="SAM" id="Phobius"/>
    </source>
</evidence>
<dbReference type="OrthoDB" id="4427992at2"/>
<feature type="transmembrane region" description="Helical" evidence="2">
    <location>
        <begin position="6"/>
        <end position="25"/>
    </location>
</feature>
<dbReference type="InterPro" id="IPR005133">
    <property type="entry name" value="PhaG_MnhG_YufB"/>
</dbReference>
<protein>
    <submittedName>
        <fullName evidence="3">Multisubunit sodium/proton antiporter MrpG subunit</fullName>
    </submittedName>
</protein>
<sequence length="116" mass="11967">MTEAVAGVLIWIAGLFALAAALGILRLPDVYIRMHAATKVGTLSSGLVMAAVALALPEPGVLLRCFLIVLFLLVTAPVGAHMIGRAALTIGVRPWGIDEKDVPSTWRPDPGGGGGD</sequence>
<feature type="transmembrane region" description="Helical" evidence="2">
    <location>
        <begin position="61"/>
        <end position="83"/>
    </location>
</feature>
<dbReference type="NCBIfam" id="NF009314">
    <property type="entry name" value="PRK12674.1-2"/>
    <property type="match status" value="1"/>
</dbReference>
<dbReference type="NCBIfam" id="TIGR01300">
    <property type="entry name" value="CPA3_mnhG_phaG"/>
    <property type="match status" value="1"/>
</dbReference>
<gene>
    <name evidence="3" type="ORF">BCF33_1975</name>
</gene>
<comment type="caution">
    <text evidence="3">The sequence shown here is derived from an EMBL/GenBank/DDBJ whole genome shotgun (WGS) entry which is preliminary data.</text>
</comment>
<evidence type="ECO:0000256" key="1">
    <source>
        <dbReference type="SAM" id="MobiDB-lite"/>
    </source>
</evidence>
<proteinExistence type="predicted"/>
<dbReference type="RefSeq" id="WP_106160735.1">
    <property type="nucleotide sequence ID" value="NZ_PVTT01000002.1"/>
</dbReference>
<evidence type="ECO:0000313" key="3">
    <source>
        <dbReference type="EMBL" id="PRY93109.1"/>
    </source>
</evidence>
<dbReference type="Pfam" id="PF03334">
    <property type="entry name" value="PhaG_MnhG_YufB"/>
    <property type="match status" value="1"/>
</dbReference>
<keyword evidence="4" id="KW-1185">Reference proteome</keyword>
<dbReference type="Proteomes" id="UP000238801">
    <property type="component" value="Unassembled WGS sequence"/>
</dbReference>
<feature type="region of interest" description="Disordered" evidence="1">
    <location>
        <begin position="97"/>
        <end position="116"/>
    </location>
</feature>
<dbReference type="EMBL" id="PVTT01000002">
    <property type="protein sequence ID" value="PRY93109.1"/>
    <property type="molecule type" value="Genomic_DNA"/>
</dbReference>
<name>A0A2T0X2D7_9RHOB</name>
<keyword evidence="2" id="KW-0472">Membrane</keyword>
<dbReference type="GO" id="GO:0015385">
    <property type="term" value="F:sodium:proton antiporter activity"/>
    <property type="evidence" value="ECO:0007669"/>
    <property type="project" value="TreeGrafter"/>
</dbReference>
<dbReference type="AlphaFoldDB" id="A0A2T0X2D7"/>
<feature type="transmembrane region" description="Helical" evidence="2">
    <location>
        <begin position="37"/>
        <end position="55"/>
    </location>
</feature>
<dbReference type="PANTHER" id="PTHR34703">
    <property type="entry name" value="ANTIPORTER SUBUNIT MNHG2-RELATED"/>
    <property type="match status" value="1"/>
</dbReference>
<keyword evidence="2" id="KW-0812">Transmembrane</keyword>
<keyword evidence="2" id="KW-1133">Transmembrane helix</keyword>
<organism evidence="3 4">
    <name type="scientific">Hasllibacter halocynthiae</name>
    <dbReference type="NCBI Taxonomy" id="595589"/>
    <lineage>
        <taxon>Bacteria</taxon>
        <taxon>Pseudomonadati</taxon>
        <taxon>Pseudomonadota</taxon>
        <taxon>Alphaproteobacteria</taxon>
        <taxon>Rhodobacterales</taxon>
        <taxon>Roseobacteraceae</taxon>
        <taxon>Hasllibacter</taxon>
    </lineage>
</organism>
<dbReference type="PANTHER" id="PTHR34703:SF1">
    <property type="entry name" value="ANTIPORTER SUBUNIT MNHG2-RELATED"/>
    <property type="match status" value="1"/>
</dbReference>
<accession>A0A2T0X2D7</accession>